<dbReference type="Proteomes" id="UP000249341">
    <property type="component" value="Unassembled WGS sequence"/>
</dbReference>
<dbReference type="Pfam" id="PF07947">
    <property type="entry name" value="YhhN"/>
    <property type="match status" value="1"/>
</dbReference>
<keyword evidence="8" id="KW-1185">Reference proteome</keyword>
<evidence type="ECO:0000256" key="1">
    <source>
        <dbReference type="ARBA" id="ARBA00004141"/>
    </source>
</evidence>
<keyword evidence="5 6" id="KW-0472">Membrane</keyword>
<feature type="transmembrane region" description="Helical" evidence="6">
    <location>
        <begin position="110"/>
        <end position="128"/>
    </location>
</feature>
<evidence type="ECO:0000256" key="4">
    <source>
        <dbReference type="ARBA" id="ARBA00022989"/>
    </source>
</evidence>
<evidence type="ECO:0000256" key="6">
    <source>
        <dbReference type="SAM" id="Phobius"/>
    </source>
</evidence>
<feature type="transmembrane region" description="Helical" evidence="6">
    <location>
        <begin position="61"/>
        <end position="78"/>
    </location>
</feature>
<feature type="transmembrane region" description="Helical" evidence="6">
    <location>
        <begin position="158"/>
        <end position="180"/>
    </location>
</feature>
<dbReference type="OrthoDB" id="4227931at2"/>
<accession>A0A327Z7R7</accession>
<keyword evidence="3 6" id="KW-0812">Transmembrane</keyword>
<reference evidence="7 8" key="1">
    <citation type="submission" date="2018-06" db="EMBL/GenBank/DDBJ databases">
        <title>Genomic Encyclopedia of Type Strains, Phase III (KMG-III): the genomes of soil and plant-associated and newly described type strains.</title>
        <authorList>
            <person name="Whitman W."/>
        </authorList>
    </citation>
    <scope>NUCLEOTIDE SEQUENCE [LARGE SCALE GENOMIC DNA]</scope>
    <source>
        <strain evidence="7 8">CGMCC 4.7090</strain>
    </source>
</reference>
<evidence type="ECO:0000256" key="5">
    <source>
        <dbReference type="ARBA" id="ARBA00023136"/>
    </source>
</evidence>
<keyword evidence="4 6" id="KW-1133">Transmembrane helix</keyword>
<dbReference type="InterPro" id="IPR012506">
    <property type="entry name" value="TMEM86B-like"/>
</dbReference>
<sequence length="225" mass="23365">MNDVTVRPAATRGLPLVLFVMAATVEIVAVAADLTVLQWIAKPLLAPLLIWSLVQGRKPDLVVAALAFATAGDIALLVPGQVAFLTGMLFFLGTQICLISAFLRRTKPRAVAVVFWALLWVTANALLWNQLGALRVPVLFYSLALTAMAAAAAGVGRVVAAGGALFVISDLLIGVGAAGAEFPARDVLVMATYIAALALITVGWQRQDQMPGVMSPVAGVPPAAA</sequence>
<organism evidence="7 8">
    <name type="scientific">Actinoplanes lutulentus</name>
    <dbReference type="NCBI Taxonomy" id="1287878"/>
    <lineage>
        <taxon>Bacteria</taxon>
        <taxon>Bacillati</taxon>
        <taxon>Actinomycetota</taxon>
        <taxon>Actinomycetes</taxon>
        <taxon>Micromonosporales</taxon>
        <taxon>Micromonosporaceae</taxon>
        <taxon>Actinoplanes</taxon>
    </lineage>
</organism>
<comment type="caution">
    <text evidence="7">The sequence shown here is derived from an EMBL/GenBank/DDBJ whole genome shotgun (WGS) entry which is preliminary data.</text>
</comment>
<protein>
    <submittedName>
        <fullName evidence="7">Putative membrane protein YhhN</fullName>
    </submittedName>
</protein>
<feature type="transmembrane region" description="Helical" evidence="6">
    <location>
        <begin position="186"/>
        <end position="204"/>
    </location>
</feature>
<dbReference type="PANTHER" id="PTHR31885">
    <property type="entry name" value="GH04784P"/>
    <property type="match status" value="1"/>
</dbReference>
<dbReference type="AlphaFoldDB" id="A0A327Z7R7"/>
<dbReference type="RefSeq" id="WP_111651184.1">
    <property type="nucleotide sequence ID" value="NZ_JACHWI010000011.1"/>
</dbReference>
<evidence type="ECO:0000313" key="8">
    <source>
        <dbReference type="Proteomes" id="UP000249341"/>
    </source>
</evidence>
<feature type="transmembrane region" description="Helical" evidence="6">
    <location>
        <begin position="16"/>
        <end position="40"/>
    </location>
</feature>
<dbReference type="PANTHER" id="PTHR31885:SF6">
    <property type="entry name" value="GH04784P"/>
    <property type="match status" value="1"/>
</dbReference>
<proteinExistence type="inferred from homology"/>
<evidence type="ECO:0000256" key="2">
    <source>
        <dbReference type="ARBA" id="ARBA00007375"/>
    </source>
</evidence>
<comment type="similarity">
    <text evidence="2">Belongs to the TMEM86 family.</text>
</comment>
<gene>
    <name evidence="7" type="ORF">B0I29_111112</name>
</gene>
<dbReference type="GO" id="GO:0016020">
    <property type="term" value="C:membrane"/>
    <property type="evidence" value="ECO:0007669"/>
    <property type="project" value="UniProtKB-SubCell"/>
</dbReference>
<name>A0A327Z7R7_9ACTN</name>
<dbReference type="EMBL" id="QLMJ01000011">
    <property type="protein sequence ID" value="RAK34513.1"/>
    <property type="molecule type" value="Genomic_DNA"/>
</dbReference>
<comment type="subcellular location">
    <subcellularLocation>
        <location evidence="1">Membrane</location>
        <topology evidence="1">Multi-pass membrane protein</topology>
    </subcellularLocation>
</comment>
<feature type="transmembrane region" description="Helical" evidence="6">
    <location>
        <begin position="84"/>
        <end position="103"/>
    </location>
</feature>
<feature type="transmembrane region" description="Helical" evidence="6">
    <location>
        <begin position="134"/>
        <end position="151"/>
    </location>
</feature>
<evidence type="ECO:0000313" key="7">
    <source>
        <dbReference type="EMBL" id="RAK34513.1"/>
    </source>
</evidence>
<dbReference type="GO" id="GO:0016787">
    <property type="term" value="F:hydrolase activity"/>
    <property type="evidence" value="ECO:0007669"/>
    <property type="project" value="TreeGrafter"/>
</dbReference>
<evidence type="ECO:0000256" key="3">
    <source>
        <dbReference type="ARBA" id="ARBA00022692"/>
    </source>
</evidence>